<sequence>MDNTRKTKLHARDMQGIYQSLESGKNKVQAKRLAPNQMLLESQEGVLDTKEAWFVQDDQDQKFVVLPEVLLQYIVQVIQKAYEEKVMVELERDMAALTPIDFKDAMAVVFKKLEGMRGHDGSLPKISSLDFVKQIKRQHPNLFFNLPDFLESKHQEGFLDMDNLENIPF</sequence>
<dbReference type="InterPro" id="IPR019724">
    <property type="entry name" value="UPF0763"/>
</dbReference>
<gene>
    <name evidence="2" type="ORF">ACFOPX_05535</name>
</gene>
<evidence type="ECO:0000256" key="1">
    <source>
        <dbReference type="HAMAP-Rule" id="MF_02110"/>
    </source>
</evidence>
<dbReference type="RefSeq" id="WP_104752931.1">
    <property type="nucleotide sequence ID" value="NZ_FZMF01000066.1"/>
</dbReference>
<protein>
    <recommendedName>
        <fullName evidence="1">UPF0763 protein ACFOPX_05535</fullName>
    </recommendedName>
</protein>
<comment type="similarity">
    <text evidence="1">Belongs to the UPF0763 family.</text>
</comment>
<organism evidence="2 3">
    <name type="scientific">Helicobacter baculiformis</name>
    <dbReference type="NCBI Taxonomy" id="427351"/>
    <lineage>
        <taxon>Bacteria</taxon>
        <taxon>Pseudomonadati</taxon>
        <taxon>Campylobacterota</taxon>
        <taxon>Epsilonproteobacteria</taxon>
        <taxon>Campylobacterales</taxon>
        <taxon>Helicobacteraceae</taxon>
        <taxon>Helicobacter</taxon>
    </lineage>
</organism>
<dbReference type="EMBL" id="JBHRZO010000036">
    <property type="protein sequence ID" value="MFC3847985.1"/>
    <property type="molecule type" value="Genomic_DNA"/>
</dbReference>
<dbReference type="Proteomes" id="UP001595783">
    <property type="component" value="Unassembled WGS sequence"/>
</dbReference>
<keyword evidence="3" id="KW-1185">Reference proteome</keyword>
<comment type="caution">
    <text evidence="2">The sequence shown here is derived from an EMBL/GenBank/DDBJ whole genome shotgun (WGS) entry which is preliminary data.</text>
</comment>
<evidence type="ECO:0000313" key="2">
    <source>
        <dbReference type="EMBL" id="MFC3847985.1"/>
    </source>
</evidence>
<proteinExistence type="inferred from homology"/>
<dbReference type="Pfam" id="PF10788">
    <property type="entry name" value="DUF2603"/>
    <property type="match status" value="1"/>
</dbReference>
<reference evidence="3" key="1">
    <citation type="journal article" date="2019" name="Int. J. Syst. Evol. Microbiol.">
        <title>The Global Catalogue of Microorganisms (GCM) 10K type strain sequencing project: providing services to taxonomists for standard genome sequencing and annotation.</title>
        <authorList>
            <consortium name="The Broad Institute Genomics Platform"/>
            <consortium name="The Broad Institute Genome Sequencing Center for Infectious Disease"/>
            <person name="Wu L."/>
            <person name="Ma J."/>
        </authorList>
    </citation>
    <scope>NUCLEOTIDE SEQUENCE [LARGE SCALE GENOMIC DNA]</scope>
    <source>
        <strain evidence="3">CCUG 53816</strain>
    </source>
</reference>
<dbReference type="HAMAP" id="MF_02110">
    <property type="entry name" value="UPF0763"/>
    <property type="match status" value="1"/>
</dbReference>
<evidence type="ECO:0000313" key="3">
    <source>
        <dbReference type="Proteomes" id="UP001595783"/>
    </source>
</evidence>
<name>A0ABV7ZIH5_9HELI</name>
<accession>A0ABV7ZIH5</accession>